<feature type="transmembrane region" description="Helical" evidence="1">
    <location>
        <begin position="34"/>
        <end position="54"/>
    </location>
</feature>
<keyword evidence="1" id="KW-1133">Transmembrane helix</keyword>
<keyword evidence="3" id="KW-1185">Reference proteome</keyword>
<evidence type="ECO:0000313" key="3">
    <source>
        <dbReference type="Proteomes" id="UP000319976"/>
    </source>
</evidence>
<organism evidence="2 3">
    <name type="scientific">Calycomorphotria hydatis</name>
    <dbReference type="NCBI Taxonomy" id="2528027"/>
    <lineage>
        <taxon>Bacteria</taxon>
        <taxon>Pseudomonadati</taxon>
        <taxon>Planctomycetota</taxon>
        <taxon>Planctomycetia</taxon>
        <taxon>Planctomycetales</taxon>
        <taxon>Planctomycetaceae</taxon>
        <taxon>Calycomorphotria</taxon>
    </lineage>
</organism>
<dbReference type="AlphaFoldDB" id="A0A517TF03"/>
<dbReference type="Proteomes" id="UP000319976">
    <property type="component" value="Chromosome"/>
</dbReference>
<protein>
    <submittedName>
        <fullName evidence="2">Uncharacterized protein</fullName>
    </submittedName>
</protein>
<evidence type="ECO:0000256" key="1">
    <source>
        <dbReference type="SAM" id="Phobius"/>
    </source>
</evidence>
<gene>
    <name evidence="2" type="ORF">V22_42240</name>
</gene>
<name>A0A517TF03_9PLAN</name>
<keyword evidence="1" id="KW-0812">Transmembrane</keyword>
<keyword evidence="1" id="KW-0472">Membrane</keyword>
<dbReference type="KEGG" id="chya:V22_42240"/>
<sequence length="55" mass="6237">MRTLLACVYSGRYTSYIMKLRRLQTFHEDETATISSPALMVGLMLVLVVSLLWAS</sequence>
<accession>A0A517TF03</accession>
<evidence type="ECO:0000313" key="2">
    <source>
        <dbReference type="EMBL" id="QDT66952.1"/>
    </source>
</evidence>
<reference evidence="2 3" key="1">
    <citation type="submission" date="2019-02" db="EMBL/GenBank/DDBJ databases">
        <title>Deep-cultivation of Planctomycetes and their phenomic and genomic characterization uncovers novel biology.</title>
        <authorList>
            <person name="Wiegand S."/>
            <person name="Jogler M."/>
            <person name="Boedeker C."/>
            <person name="Pinto D."/>
            <person name="Vollmers J."/>
            <person name="Rivas-Marin E."/>
            <person name="Kohn T."/>
            <person name="Peeters S.H."/>
            <person name="Heuer A."/>
            <person name="Rast P."/>
            <person name="Oberbeckmann S."/>
            <person name="Bunk B."/>
            <person name="Jeske O."/>
            <person name="Meyerdierks A."/>
            <person name="Storesund J.E."/>
            <person name="Kallscheuer N."/>
            <person name="Luecker S."/>
            <person name="Lage O.M."/>
            <person name="Pohl T."/>
            <person name="Merkel B.J."/>
            <person name="Hornburger P."/>
            <person name="Mueller R.-W."/>
            <person name="Bruemmer F."/>
            <person name="Labrenz M."/>
            <person name="Spormann A.M."/>
            <person name="Op den Camp H."/>
            <person name="Overmann J."/>
            <person name="Amann R."/>
            <person name="Jetten M.S.M."/>
            <person name="Mascher T."/>
            <person name="Medema M.H."/>
            <person name="Devos D.P."/>
            <person name="Kaster A.-K."/>
            <person name="Ovreas L."/>
            <person name="Rohde M."/>
            <person name="Galperin M.Y."/>
            <person name="Jogler C."/>
        </authorList>
    </citation>
    <scope>NUCLEOTIDE SEQUENCE [LARGE SCALE GENOMIC DNA]</scope>
    <source>
        <strain evidence="2 3">V22</strain>
    </source>
</reference>
<dbReference type="EMBL" id="CP036316">
    <property type="protein sequence ID" value="QDT66952.1"/>
    <property type="molecule type" value="Genomic_DNA"/>
</dbReference>
<proteinExistence type="predicted"/>